<dbReference type="InterPro" id="IPR011991">
    <property type="entry name" value="ArsR-like_HTH"/>
</dbReference>
<keyword evidence="2" id="KW-0238">DNA-binding</keyword>
<reference evidence="5 6" key="1">
    <citation type="submission" date="2017-12" db="EMBL/GenBank/DDBJ databases">
        <title>Draft Genome sequences of multiple microbial strains isolated from spacecraft associated surfaces.</title>
        <authorList>
            <person name="Seuylemezian A."/>
            <person name="Vaishampayan P."/>
            <person name="Venkateswaran K."/>
        </authorList>
    </citation>
    <scope>NUCLEOTIDE SEQUENCE [LARGE SCALE GENOMIC DNA]</scope>
    <source>
        <strain evidence="5 6">2P01AA</strain>
    </source>
</reference>
<accession>A0A2N0WC81</accession>
<dbReference type="InterPro" id="IPR001845">
    <property type="entry name" value="HTH_ArsR_DNA-bd_dom"/>
</dbReference>
<dbReference type="Gene3D" id="1.10.10.10">
    <property type="entry name" value="Winged helix-like DNA-binding domain superfamily/Winged helix DNA-binding domain"/>
    <property type="match status" value="1"/>
</dbReference>
<dbReference type="InterPro" id="IPR036390">
    <property type="entry name" value="WH_DNA-bd_sf"/>
</dbReference>
<dbReference type="RefSeq" id="WP_101237045.1">
    <property type="nucleotide sequence ID" value="NZ_PISJ01000018.1"/>
</dbReference>
<proteinExistence type="predicted"/>
<organism evidence="5 6">
    <name type="scientific">Acinetobacter proteolyticus</name>
    <dbReference type="NCBI Taxonomy" id="1776741"/>
    <lineage>
        <taxon>Bacteria</taxon>
        <taxon>Pseudomonadati</taxon>
        <taxon>Pseudomonadota</taxon>
        <taxon>Gammaproteobacteria</taxon>
        <taxon>Moraxellales</taxon>
        <taxon>Moraxellaceae</taxon>
        <taxon>Acinetobacter</taxon>
    </lineage>
</organism>
<dbReference type="InterPro" id="IPR036388">
    <property type="entry name" value="WH-like_DNA-bd_sf"/>
</dbReference>
<dbReference type="InterPro" id="IPR051011">
    <property type="entry name" value="Metal_resp_trans_reg"/>
</dbReference>
<feature type="domain" description="HTH arsR-type" evidence="4">
    <location>
        <begin position="1"/>
        <end position="95"/>
    </location>
</feature>
<evidence type="ECO:0000313" key="5">
    <source>
        <dbReference type="EMBL" id="PKF32147.1"/>
    </source>
</evidence>
<keyword evidence="3" id="KW-0804">Transcription</keyword>
<dbReference type="NCBIfam" id="NF033788">
    <property type="entry name" value="HTH_metalloreg"/>
    <property type="match status" value="1"/>
</dbReference>
<dbReference type="SUPFAM" id="SSF46785">
    <property type="entry name" value="Winged helix' DNA-binding domain"/>
    <property type="match status" value="1"/>
</dbReference>
<evidence type="ECO:0000259" key="4">
    <source>
        <dbReference type="PROSITE" id="PS50987"/>
    </source>
</evidence>
<dbReference type="PROSITE" id="PS50987">
    <property type="entry name" value="HTH_ARSR_2"/>
    <property type="match status" value="1"/>
</dbReference>
<sequence length="108" mass="11893">MNPEQAVTSLSALAQSSRLKIFRLLVVAGDQGCTVGDIGKQLELPSATLSFHLKELAHSGLIEKKQQGRFVNYVANYSQMKSLITFLSEQCCEGIEQEECVIDVEICD</sequence>
<dbReference type="GO" id="GO:0003700">
    <property type="term" value="F:DNA-binding transcription factor activity"/>
    <property type="evidence" value="ECO:0007669"/>
    <property type="project" value="InterPro"/>
</dbReference>
<name>A0A2N0WC81_9GAMM</name>
<evidence type="ECO:0000256" key="2">
    <source>
        <dbReference type="ARBA" id="ARBA00023125"/>
    </source>
</evidence>
<dbReference type="Proteomes" id="UP000233553">
    <property type="component" value="Unassembled WGS sequence"/>
</dbReference>
<dbReference type="PANTHER" id="PTHR43132:SF2">
    <property type="entry name" value="ARSENICAL RESISTANCE OPERON REPRESSOR ARSR-RELATED"/>
    <property type="match status" value="1"/>
</dbReference>
<protein>
    <submittedName>
        <fullName evidence="5">Transcriptional regulator</fullName>
    </submittedName>
</protein>
<dbReference type="GO" id="GO:0003677">
    <property type="term" value="F:DNA binding"/>
    <property type="evidence" value="ECO:0007669"/>
    <property type="project" value="UniProtKB-KW"/>
</dbReference>
<evidence type="ECO:0000256" key="1">
    <source>
        <dbReference type="ARBA" id="ARBA00023015"/>
    </source>
</evidence>
<dbReference type="CDD" id="cd00090">
    <property type="entry name" value="HTH_ARSR"/>
    <property type="match status" value="1"/>
</dbReference>
<comment type="caution">
    <text evidence="5">The sequence shown here is derived from an EMBL/GenBank/DDBJ whole genome shotgun (WGS) entry which is preliminary data.</text>
</comment>
<evidence type="ECO:0000256" key="3">
    <source>
        <dbReference type="ARBA" id="ARBA00023163"/>
    </source>
</evidence>
<dbReference type="Pfam" id="PF12840">
    <property type="entry name" value="HTH_20"/>
    <property type="match status" value="1"/>
</dbReference>
<dbReference type="PRINTS" id="PR00778">
    <property type="entry name" value="HTHARSR"/>
</dbReference>
<evidence type="ECO:0000313" key="6">
    <source>
        <dbReference type="Proteomes" id="UP000233553"/>
    </source>
</evidence>
<dbReference type="AlphaFoldDB" id="A0A2N0WC81"/>
<dbReference type="EMBL" id="PISJ01000018">
    <property type="protein sequence ID" value="PKF32147.1"/>
    <property type="molecule type" value="Genomic_DNA"/>
</dbReference>
<dbReference type="SMART" id="SM00418">
    <property type="entry name" value="HTH_ARSR"/>
    <property type="match status" value="1"/>
</dbReference>
<dbReference type="PANTHER" id="PTHR43132">
    <property type="entry name" value="ARSENICAL RESISTANCE OPERON REPRESSOR ARSR-RELATED"/>
    <property type="match status" value="1"/>
</dbReference>
<keyword evidence="1" id="KW-0805">Transcription regulation</keyword>
<gene>
    <name evidence="5" type="ORF">CW311_15130</name>
</gene>